<accession>A0A0G0VG58</accession>
<organism evidence="2 3">
    <name type="scientific">Candidatus Uhrbacteria bacterium GW2011_GWC1_41_20</name>
    <dbReference type="NCBI Taxonomy" id="1618983"/>
    <lineage>
        <taxon>Bacteria</taxon>
        <taxon>Candidatus Uhriibacteriota</taxon>
    </lineage>
</organism>
<proteinExistence type="predicted"/>
<keyword evidence="1" id="KW-1133">Transmembrane helix</keyword>
<evidence type="ECO:0000313" key="3">
    <source>
        <dbReference type="Proteomes" id="UP000033930"/>
    </source>
</evidence>
<keyword evidence="1" id="KW-0812">Transmembrane</keyword>
<gene>
    <name evidence="2" type="ORF">UU50_C0001G0017</name>
</gene>
<feature type="transmembrane region" description="Helical" evidence="1">
    <location>
        <begin position="21"/>
        <end position="43"/>
    </location>
</feature>
<sequence length="89" mass="9562">MPEQMQTDIPSQAQIADADAFMRRCLIVGAIALVFGLAWWLALEQVTSLLDMSRSAFQAGMDWGLVPAMFIGALVGALATTSRPDNGHP</sequence>
<reference evidence="2 3" key="1">
    <citation type="journal article" date="2015" name="Nature">
        <title>rRNA introns, odd ribosomes, and small enigmatic genomes across a large radiation of phyla.</title>
        <authorList>
            <person name="Brown C.T."/>
            <person name="Hug L.A."/>
            <person name="Thomas B.C."/>
            <person name="Sharon I."/>
            <person name="Castelle C.J."/>
            <person name="Singh A."/>
            <person name="Wilkins M.J."/>
            <person name="Williams K.H."/>
            <person name="Banfield J.F."/>
        </authorList>
    </citation>
    <scope>NUCLEOTIDE SEQUENCE [LARGE SCALE GENOMIC DNA]</scope>
</reference>
<dbReference type="EMBL" id="LCAW01000001">
    <property type="protein sequence ID" value="KKR99959.1"/>
    <property type="molecule type" value="Genomic_DNA"/>
</dbReference>
<protein>
    <submittedName>
        <fullName evidence="2">Uncharacterized protein</fullName>
    </submittedName>
</protein>
<feature type="transmembrane region" description="Helical" evidence="1">
    <location>
        <begin position="63"/>
        <end position="81"/>
    </location>
</feature>
<dbReference type="Proteomes" id="UP000033930">
    <property type="component" value="Unassembled WGS sequence"/>
</dbReference>
<name>A0A0G0VG58_9BACT</name>
<evidence type="ECO:0000313" key="2">
    <source>
        <dbReference type="EMBL" id="KKR99959.1"/>
    </source>
</evidence>
<comment type="caution">
    <text evidence="2">The sequence shown here is derived from an EMBL/GenBank/DDBJ whole genome shotgun (WGS) entry which is preliminary data.</text>
</comment>
<keyword evidence="1" id="KW-0472">Membrane</keyword>
<evidence type="ECO:0000256" key="1">
    <source>
        <dbReference type="SAM" id="Phobius"/>
    </source>
</evidence>
<dbReference type="AlphaFoldDB" id="A0A0G0VG58"/>